<evidence type="ECO:0000256" key="5">
    <source>
        <dbReference type="ARBA" id="ARBA00022989"/>
    </source>
</evidence>
<name>A0A5C3QR54_9AGAR</name>
<dbReference type="InterPro" id="IPR007599">
    <property type="entry name" value="DER1"/>
</dbReference>
<dbReference type="Proteomes" id="UP000305067">
    <property type="component" value="Unassembled WGS sequence"/>
</dbReference>
<feature type="region of interest" description="Disordered" evidence="8">
    <location>
        <begin position="221"/>
        <end position="260"/>
    </location>
</feature>
<dbReference type="STRING" id="1884261.A0A5C3QR54"/>
<keyword evidence="3 7" id="KW-0812">Transmembrane</keyword>
<dbReference type="GO" id="GO:0006950">
    <property type="term" value="P:response to stress"/>
    <property type="evidence" value="ECO:0007669"/>
    <property type="project" value="UniProtKB-ARBA"/>
</dbReference>
<evidence type="ECO:0000256" key="4">
    <source>
        <dbReference type="ARBA" id="ARBA00022824"/>
    </source>
</evidence>
<keyword evidence="10" id="KW-1185">Reference proteome</keyword>
<proteinExistence type="inferred from homology"/>
<comment type="function">
    <text evidence="7">May be involved in the degradation of misfolded endoplasmic reticulum (ER) luminal proteins.</text>
</comment>
<dbReference type="OrthoDB" id="1716531at2759"/>
<comment type="similarity">
    <text evidence="2 7">Belongs to the derlin family.</text>
</comment>
<protein>
    <recommendedName>
        <fullName evidence="7">Derlin</fullName>
    </recommendedName>
</protein>
<feature type="transmembrane region" description="Helical" evidence="7">
    <location>
        <begin position="98"/>
        <end position="117"/>
    </location>
</feature>
<feature type="transmembrane region" description="Helical" evidence="7">
    <location>
        <begin position="57"/>
        <end position="78"/>
    </location>
</feature>
<dbReference type="SUPFAM" id="SSF144091">
    <property type="entry name" value="Rhomboid-like"/>
    <property type="match status" value="1"/>
</dbReference>
<dbReference type="InterPro" id="IPR035952">
    <property type="entry name" value="Rhomboid-like_sf"/>
</dbReference>
<evidence type="ECO:0000256" key="8">
    <source>
        <dbReference type="SAM" id="MobiDB-lite"/>
    </source>
</evidence>
<feature type="transmembrane region" description="Helical" evidence="7">
    <location>
        <begin position="16"/>
        <end position="36"/>
    </location>
</feature>
<feature type="transmembrane region" description="Helical" evidence="7">
    <location>
        <begin position="163"/>
        <end position="186"/>
    </location>
</feature>
<evidence type="ECO:0000256" key="1">
    <source>
        <dbReference type="ARBA" id="ARBA00004477"/>
    </source>
</evidence>
<keyword evidence="6 7" id="KW-0472">Membrane</keyword>
<evidence type="ECO:0000256" key="7">
    <source>
        <dbReference type="RuleBase" id="RU363059"/>
    </source>
</evidence>
<reference evidence="9 10" key="1">
    <citation type="journal article" date="2019" name="Nat. Ecol. Evol.">
        <title>Megaphylogeny resolves global patterns of mushroom evolution.</title>
        <authorList>
            <person name="Varga T."/>
            <person name="Krizsan K."/>
            <person name="Foldi C."/>
            <person name="Dima B."/>
            <person name="Sanchez-Garcia M."/>
            <person name="Sanchez-Ramirez S."/>
            <person name="Szollosi G.J."/>
            <person name="Szarkandi J.G."/>
            <person name="Papp V."/>
            <person name="Albert L."/>
            <person name="Andreopoulos W."/>
            <person name="Angelini C."/>
            <person name="Antonin V."/>
            <person name="Barry K.W."/>
            <person name="Bougher N.L."/>
            <person name="Buchanan P."/>
            <person name="Buyck B."/>
            <person name="Bense V."/>
            <person name="Catcheside P."/>
            <person name="Chovatia M."/>
            <person name="Cooper J."/>
            <person name="Damon W."/>
            <person name="Desjardin D."/>
            <person name="Finy P."/>
            <person name="Geml J."/>
            <person name="Haridas S."/>
            <person name="Hughes K."/>
            <person name="Justo A."/>
            <person name="Karasinski D."/>
            <person name="Kautmanova I."/>
            <person name="Kiss B."/>
            <person name="Kocsube S."/>
            <person name="Kotiranta H."/>
            <person name="LaButti K.M."/>
            <person name="Lechner B.E."/>
            <person name="Liimatainen K."/>
            <person name="Lipzen A."/>
            <person name="Lukacs Z."/>
            <person name="Mihaltcheva S."/>
            <person name="Morgado L.N."/>
            <person name="Niskanen T."/>
            <person name="Noordeloos M.E."/>
            <person name="Ohm R.A."/>
            <person name="Ortiz-Santana B."/>
            <person name="Ovrebo C."/>
            <person name="Racz N."/>
            <person name="Riley R."/>
            <person name="Savchenko A."/>
            <person name="Shiryaev A."/>
            <person name="Soop K."/>
            <person name="Spirin V."/>
            <person name="Szebenyi C."/>
            <person name="Tomsovsky M."/>
            <person name="Tulloss R.E."/>
            <person name="Uehling J."/>
            <person name="Grigoriev I.V."/>
            <person name="Vagvolgyi C."/>
            <person name="Papp T."/>
            <person name="Martin F.M."/>
            <person name="Miettinen O."/>
            <person name="Hibbett D.S."/>
            <person name="Nagy L.G."/>
        </authorList>
    </citation>
    <scope>NUCLEOTIDE SEQUENCE [LARGE SCALE GENOMIC DNA]</scope>
    <source>
        <strain evidence="9 10">CBS 309.79</strain>
    </source>
</reference>
<evidence type="ECO:0000256" key="6">
    <source>
        <dbReference type="ARBA" id="ARBA00023136"/>
    </source>
</evidence>
<dbReference type="EMBL" id="ML178827">
    <property type="protein sequence ID" value="TFL00834.1"/>
    <property type="molecule type" value="Genomic_DNA"/>
</dbReference>
<feature type="transmembrane region" description="Helical" evidence="7">
    <location>
        <begin position="124"/>
        <end position="151"/>
    </location>
</feature>
<evidence type="ECO:0000313" key="9">
    <source>
        <dbReference type="EMBL" id="TFL00834.1"/>
    </source>
</evidence>
<evidence type="ECO:0000313" key="10">
    <source>
        <dbReference type="Proteomes" id="UP000305067"/>
    </source>
</evidence>
<keyword evidence="5 7" id="KW-1133">Transmembrane helix</keyword>
<accession>A0A5C3QR54</accession>
<sequence length="260" mass="27828">MDFSELSREIKKIPPVTRFLCGGSLALTLPVMLKVLNSSKIIFWWPYITNGFEIWRIPTSFLFGSTGLNYLFDLVMLYRNSDALESGPFHRASQNYAWQLFLACAAILAVEFPLGAFTHLRPLLVCITYVTSALAPAGSETSFFGLVTFPIKYMPYVMVLMDFIMAGPAAAAQAVGGALVGHVWWWGVFGRMGGGRTGLLAPYGVAPNWVKNFVSSGAPQAAGGSGSSGGGSGTATGSATGRQEQEAPAHRWGSGNRLGT</sequence>
<feature type="compositionally biased region" description="Gly residues" evidence="8">
    <location>
        <begin position="223"/>
        <end position="234"/>
    </location>
</feature>
<comment type="subcellular location">
    <subcellularLocation>
        <location evidence="1 7">Endoplasmic reticulum membrane</location>
        <topology evidence="1 7">Multi-pass membrane protein</topology>
    </subcellularLocation>
</comment>
<evidence type="ECO:0000256" key="3">
    <source>
        <dbReference type="ARBA" id="ARBA00022692"/>
    </source>
</evidence>
<dbReference type="Pfam" id="PF04511">
    <property type="entry name" value="DER1"/>
    <property type="match status" value="1"/>
</dbReference>
<dbReference type="AlphaFoldDB" id="A0A5C3QR54"/>
<evidence type="ECO:0000256" key="2">
    <source>
        <dbReference type="ARBA" id="ARBA00008917"/>
    </source>
</evidence>
<dbReference type="GO" id="GO:0005789">
    <property type="term" value="C:endoplasmic reticulum membrane"/>
    <property type="evidence" value="ECO:0007669"/>
    <property type="project" value="UniProtKB-SubCell"/>
</dbReference>
<organism evidence="9 10">
    <name type="scientific">Pterulicium gracile</name>
    <dbReference type="NCBI Taxonomy" id="1884261"/>
    <lineage>
        <taxon>Eukaryota</taxon>
        <taxon>Fungi</taxon>
        <taxon>Dikarya</taxon>
        <taxon>Basidiomycota</taxon>
        <taxon>Agaricomycotina</taxon>
        <taxon>Agaricomycetes</taxon>
        <taxon>Agaricomycetidae</taxon>
        <taxon>Agaricales</taxon>
        <taxon>Pleurotineae</taxon>
        <taxon>Pterulaceae</taxon>
        <taxon>Pterulicium</taxon>
    </lineage>
</organism>
<keyword evidence="4 7" id="KW-0256">Endoplasmic reticulum</keyword>
<gene>
    <name evidence="9" type="ORF">BDV98DRAFT_650244</name>
</gene>
<dbReference type="PANTHER" id="PTHR11009">
    <property type="entry name" value="DER1-LIKE PROTEIN, DERLIN"/>
    <property type="match status" value="1"/>
</dbReference>